<dbReference type="GO" id="GO:0004563">
    <property type="term" value="F:beta-N-acetylhexosaminidase activity"/>
    <property type="evidence" value="ECO:0007669"/>
    <property type="project" value="UniProtKB-EC"/>
</dbReference>
<dbReference type="PANTHER" id="PTHR22600">
    <property type="entry name" value="BETA-HEXOSAMINIDASE"/>
    <property type="match status" value="1"/>
</dbReference>
<dbReference type="GO" id="GO:0005975">
    <property type="term" value="P:carbohydrate metabolic process"/>
    <property type="evidence" value="ECO:0007669"/>
    <property type="project" value="InterPro"/>
</dbReference>
<dbReference type="GO" id="GO:0016020">
    <property type="term" value="C:membrane"/>
    <property type="evidence" value="ECO:0007669"/>
    <property type="project" value="TreeGrafter"/>
</dbReference>
<dbReference type="PANTHER" id="PTHR22600:SF57">
    <property type="entry name" value="BETA-N-ACETYLHEXOSAMINIDASE"/>
    <property type="match status" value="1"/>
</dbReference>
<evidence type="ECO:0000256" key="5">
    <source>
        <dbReference type="ARBA" id="ARBA00023295"/>
    </source>
</evidence>
<keyword evidence="9" id="KW-1185">Reference proteome</keyword>
<dbReference type="RefSeq" id="WP_179772386.1">
    <property type="nucleotide sequence ID" value="NZ_JACCFK010000001.1"/>
</dbReference>
<name>A0A853AZS3_9PSEU</name>
<dbReference type="EMBL" id="JACCFK010000001">
    <property type="protein sequence ID" value="NYI88094.1"/>
    <property type="molecule type" value="Genomic_DNA"/>
</dbReference>
<keyword evidence="4" id="KW-0378">Hydrolase</keyword>
<dbReference type="Pfam" id="PF02838">
    <property type="entry name" value="Glyco_hydro_20b"/>
    <property type="match status" value="1"/>
</dbReference>
<evidence type="ECO:0000256" key="4">
    <source>
        <dbReference type="ARBA" id="ARBA00022801"/>
    </source>
</evidence>
<dbReference type="EC" id="3.2.1.52" evidence="3"/>
<feature type="domain" description="Beta-hexosaminidase bacterial type N-terminal" evidence="7">
    <location>
        <begin position="14"/>
        <end position="126"/>
    </location>
</feature>
<dbReference type="InterPro" id="IPR015883">
    <property type="entry name" value="Glyco_hydro_20_cat"/>
</dbReference>
<dbReference type="Proteomes" id="UP000549616">
    <property type="component" value="Unassembled WGS sequence"/>
</dbReference>
<dbReference type="PRINTS" id="PR00738">
    <property type="entry name" value="GLHYDRLASE20"/>
</dbReference>
<evidence type="ECO:0000256" key="2">
    <source>
        <dbReference type="ARBA" id="ARBA00006285"/>
    </source>
</evidence>
<evidence type="ECO:0000259" key="6">
    <source>
        <dbReference type="Pfam" id="PF00728"/>
    </source>
</evidence>
<organism evidence="8 9">
    <name type="scientific">Amycolatopsis endophytica</name>
    <dbReference type="NCBI Taxonomy" id="860233"/>
    <lineage>
        <taxon>Bacteria</taxon>
        <taxon>Bacillati</taxon>
        <taxon>Actinomycetota</taxon>
        <taxon>Actinomycetes</taxon>
        <taxon>Pseudonocardiales</taxon>
        <taxon>Pseudonocardiaceae</taxon>
        <taxon>Amycolatopsis</taxon>
    </lineage>
</organism>
<dbReference type="SUPFAM" id="SSF51445">
    <property type="entry name" value="(Trans)glycosidases"/>
    <property type="match status" value="1"/>
</dbReference>
<comment type="similarity">
    <text evidence="2">Belongs to the glycosyl hydrolase 20 family.</text>
</comment>
<dbReference type="Pfam" id="PF00728">
    <property type="entry name" value="Glyco_hydro_20"/>
    <property type="match status" value="1"/>
</dbReference>
<dbReference type="AlphaFoldDB" id="A0A853AZS3"/>
<dbReference type="Gene3D" id="3.30.379.10">
    <property type="entry name" value="Chitobiase/beta-hexosaminidase domain 2-like"/>
    <property type="match status" value="1"/>
</dbReference>
<dbReference type="Gene3D" id="3.20.20.80">
    <property type="entry name" value="Glycosidases"/>
    <property type="match status" value="1"/>
</dbReference>
<feature type="domain" description="Glycoside hydrolase family 20 catalytic" evidence="6">
    <location>
        <begin position="149"/>
        <end position="374"/>
    </location>
</feature>
<keyword evidence="5" id="KW-0326">Glycosidase</keyword>
<evidence type="ECO:0000256" key="1">
    <source>
        <dbReference type="ARBA" id="ARBA00001231"/>
    </source>
</evidence>
<gene>
    <name evidence="8" type="ORF">HNR02_001417</name>
</gene>
<comment type="caution">
    <text evidence="8">The sequence shown here is derived from an EMBL/GenBank/DDBJ whole genome shotgun (WGS) entry which is preliminary data.</text>
</comment>
<evidence type="ECO:0000259" key="7">
    <source>
        <dbReference type="Pfam" id="PF02838"/>
    </source>
</evidence>
<reference evidence="8 9" key="1">
    <citation type="submission" date="2020-07" db="EMBL/GenBank/DDBJ databases">
        <title>Sequencing the genomes of 1000 actinobacteria strains.</title>
        <authorList>
            <person name="Klenk H.-P."/>
        </authorList>
    </citation>
    <scope>NUCLEOTIDE SEQUENCE [LARGE SCALE GENOMIC DNA]</scope>
    <source>
        <strain evidence="8 9">DSM 104006</strain>
    </source>
</reference>
<dbReference type="InterPro" id="IPR029018">
    <property type="entry name" value="Hex-like_dom2"/>
</dbReference>
<proteinExistence type="inferred from homology"/>
<sequence length="677" mass="76186">MTADDSPTRSRFPALIPQPHTVIIHEQMTFPCVAFMWRDVAPEVSRYVETVRDISGMHSHASGVPVVPIDFATSRLPAEHYRLELREGSIRVEYSDPRGALHAIRTLVDVWDGHDRAWLPVADIEDGPELPVRGVFIESFAGTDLMELSDWQNLIDRLSQLKLNTMGLSIYGCWDIRHGDRPAEYLFTPLAQFPELRTTSRITTWDPDRERECDLEYVPVIFEQDLFADICGYAADRGVEVVPHLGGPGHSTLIPRVVTELSAVGADGDPTGYGYCLSRTDAREALRLLIRNLVDQHLRPNGIRRLHVAGDEYYPIRNVDPRDRERLVSPYCVCEGCRNLGPGELLVEYLVLVGAVLADYGIEMVHWHDTLVREGVLDTYLDRIEELGLPTPAIVWWKYNDPVPEPFATRVETWVAPTTGLFPHLFAQDFTPNISTAVRKGVMGGATGTLAYWIPDVADHQNVACLADLSWNYAASGGAVGFRRRWSQYVSPASWSDAEQAYDLASTVSASYPTMMYLADQILPYFADSGVPTSQYPDDLLVAFSSRQPPVADALRQVAATLREATTLMPRGGEVRYWANPLARWQCEMHRTIESLELFLDVLRLVRRPDDERNDSAEVDERARALLRHVGQTKPGYLAPAALREHWLFVREIAASVRRLRAVPDVGGQDSWHPWIV</sequence>
<protein>
    <recommendedName>
        <fullName evidence="3">beta-N-acetylhexosaminidase</fullName>
        <ecNumber evidence="3">3.2.1.52</ecNumber>
    </recommendedName>
</protein>
<evidence type="ECO:0000313" key="8">
    <source>
        <dbReference type="EMBL" id="NYI88094.1"/>
    </source>
</evidence>
<accession>A0A853AZS3</accession>
<dbReference type="InterPro" id="IPR015882">
    <property type="entry name" value="HEX_bac_N"/>
</dbReference>
<evidence type="ECO:0000256" key="3">
    <source>
        <dbReference type="ARBA" id="ARBA00012663"/>
    </source>
</evidence>
<dbReference type="InterPro" id="IPR025705">
    <property type="entry name" value="Beta_hexosaminidase_sua/sub"/>
</dbReference>
<dbReference type="InterPro" id="IPR017853">
    <property type="entry name" value="GH"/>
</dbReference>
<evidence type="ECO:0000313" key="9">
    <source>
        <dbReference type="Proteomes" id="UP000549616"/>
    </source>
</evidence>
<comment type="catalytic activity">
    <reaction evidence="1">
        <text>Hydrolysis of terminal non-reducing N-acetyl-D-hexosamine residues in N-acetyl-beta-D-hexosaminides.</text>
        <dbReference type="EC" id="3.2.1.52"/>
    </reaction>
</comment>
<dbReference type="GO" id="GO:0030203">
    <property type="term" value="P:glycosaminoglycan metabolic process"/>
    <property type="evidence" value="ECO:0007669"/>
    <property type="project" value="TreeGrafter"/>
</dbReference>
<dbReference type="SUPFAM" id="SSF55545">
    <property type="entry name" value="beta-N-acetylhexosaminidase-like domain"/>
    <property type="match status" value="1"/>
</dbReference>